<dbReference type="InterPro" id="IPR011006">
    <property type="entry name" value="CheY-like_superfamily"/>
</dbReference>
<keyword evidence="5" id="KW-0175">Coiled coil</keyword>
<dbReference type="Pfam" id="PF00512">
    <property type="entry name" value="HisKA"/>
    <property type="match status" value="1"/>
</dbReference>
<dbReference type="SMART" id="SM00387">
    <property type="entry name" value="HATPase_c"/>
    <property type="match status" value="1"/>
</dbReference>
<dbReference type="EMBL" id="ABVL01000037">
    <property type="protein sequence ID" value="EDY16229.1"/>
    <property type="molecule type" value="Genomic_DNA"/>
</dbReference>
<evidence type="ECO:0000313" key="8">
    <source>
        <dbReference type="EMBL" id="EDY16229.1"/>
    </source>
</evidence>
<gene>
    <name evidence="8" type="ORF">CfE428DRAFT_6230</name>
</gene>
<evidence type="ECO:0000256" key="5">
    <source>
        <dbReference type="SAM" id="Coils"/>
    </source>
</evidence>
<organism evidence="8 9">
    <name type="scientific">Chthoniobacter flavus Ellin428</name>
    <dbReference type="NCBI Taxonomy" id="497964"/>
    <lineage>
        <taxon>Bacteria</taxon>
        <taxon>Pseudomonadati</taxon>
        <taxon>Verrucomicrobiota</taxon>
        <taxon>Spartobacteria</taxon>
        <taxon>Chthoniobacterales</taxon>
        <taxon>Chthoniobacteraceae</taxon>
        <taxon>Chthoniobacter</taxon>
    </lineage>
</organism>
<keyword evidence="8" id="KW-0808">Transferase</keyword>
<dbReference type="Pfam" id="PF00072">
    <property type="entry name" value="Response_reg"/>
    <property type="match status" value="2"/>
</dbReference>
<name>B4DBD9_9BACT</name>
<sequence length="562" mass="62275">MDSDSINVLLIEDNEEHITFLRQLLATSAAGQFDLHTAGSVRSGIERLKDGGIELILLDLTLPDSDGLETFLRVIEAAPDLPLIVLSGLSDVALAIETVQLGAQDYLVKGHVDNHLLIRSMKYAIERKRAQMQLKRANDSLEVRVRERTEALVQTNARFQQEIAERKKAEEALIESNKQLSNALGQLQSTQSEIIQRERMHALGRMANGIAHDFNNALAPILGFSELLLMKPETLQDSKKVRNYIELIHTAAKDSAKVVSRLREFYRYRDEGDVFSPVVINDVVLQAISITQPRWKDQALAEGVNIDIRTEMGNVPTVPGNEAELREMVVNLIFNSIDAIPKRGTITIETETQGRWLAITVKDDGLGMSEEVKARCLEPFYSTKEDLGTGLGLGSVYGIVRRHEGEIDIQTEEGRGTSICVSLPLEKRSKPPEAPKPAAPPTNTLRILVVEDEPLVREVISVYLAEDQHDVTTAENGRVGLEKFKEGTFDLVMTDRAMPEMNGDQLAIEIKKLRPEQPIILLTGFGDLMAGSGEQPQGVDLVVSKPFTLATLRNAMVEVLGR</sequence>
<evidence type="ECO:0000256" key="2">
    <source>
        <dbReference type="ARBA" id="ARBA00012438"/>
    </source>
</evidence>
<accession>B4DBD9</accession>
<dbReference type="SUPFAM" id="SSF52172">
    <property type="entry name" value="CheY-like"/>
    <property type="match status" value="2"/>
</dbReference>
<dbReference type="SUPFAM" id="SSF47384">
    <property type="entry name" value="Homodimeric domain of signal transducing histidine kinase"/>
    <property type="match status" value="1"/>
</dbReference>
<proteinExistence type="predicted"/>
<dbReference type="PANTHER" id="PTHR43547">
    <property type="entry name" value="TWO-COMPONENT HISTIDINE KINASE"/>
    <property type="match status" value="1"/>
</dbReference>
<dbReference type="GO" id="GO:0000155">
    <property type="term" value="F:phosphorelay sensor kinase activity"/>
    <property type="evidence" value="ECO:0007669"/>
    <property type="project" value="InterPro"/>
</dbReference>
<dbReference type="Proteomes" id="UP000005824">
    <property type="component" value="Unassembled WGS sequence"/>
</dbReference>
<dbReference type="SUPFAM" id="SSF55874">
    <property type="entry name" value="ATPase domain of HSP90 chaperone/DNA topoisomerase II/histidine kinase"/>
    <property type="match status" value="1"/>
</dbReference>
<dbReference type="eggNOG" id="COG4191">
    <property type="taxonomic scope" value="Bacteria"/>
</dbReference>
<evidence type="ECO:0000259" key="6">
    <source>
        <dbReference type="PROSITE" id="PS50109"/>
    </source>
</evidence>
<comment type="caution">
    <text evidence="8">The sequence shown here is derived from an EMBL/GenBank/DDBJ whole genome shotgun (WGS) entry which is preliminary data.</text>
</comment>
<feature type="domain" description="Response regulatory" evidence="7">
    <location>
        <begin position="7"/>
        <end position="124"/>
    </location>
</feature>
<dbReference type="InterPro" id="IPR003594">
    <property type="entry name" value="HATPase_dom"/>
</dbReference>
<keyword evidence="8" id="KW-0418">Kinase</keyword>
<dbReference type="Gene3D" id="1.10.287.130">
    <property type="match status" value="1"/>
</dbReference>
<evidence type="ECO:0000256" key="1">
    <source>
        <dbReference type="ARBA" id="ARBA00000085"/>
    </source>
</evidence>
<dbReference type="CDD" id="cd00156">
    <property type="entry name" value="REC"/>
    <property type="match status" value="2"/>
</dbReference>
<dbReference type="Gene3D" id="3.30.565.10">
    <property type="entry name" value="Histidine kinase-like ATPase, C-terminal domain"/>
    <property type="match status" value="1"/>
</dbReference>
<dbReference type="STRING" id="497964.CfE428DRAFT_6230"/>
<feature type="coiled-coil region" evidence="5">
    <location>
        <begin position="152"/>
        <end position="186"/>
    </location>
</feature>
<dbReference type="PRINTS" id="PR00344">
    <property type="entry name" value="BCTRLSENSOR"/>
</dbReference>
<dbReference type="InterPro" id="IPR036097">
    <property type="entry name" value="HisK_dim/P_sf"/>
</dbReference>
<dbReference type="InterPro" id="IPR036890">
    <property type="entry name" value="HATPase_C_sf"/>
</dbReference>
<dbReference type="AlphaFoldDB" id="B4DBD9"/>
<comment type="catalytic activity">
    <reaction evidence="1">
        <text>ATP + protein L-histidine = ADP + protein N-phospho-L-histidine.</text>
        <dbReference type="EC" id="2.7.13.3"/>
    </reaction>
</comment>
<dbReference type="PROSITE" id="PS50109">
    <property type="entry name" value="HIS_KIN"/>
    <property type="match status" value="1"/>
</dbReference>
<dbReference type="SMART" id="SM00388">
    <property type="entry name" value="HisKA"/>
    <property type="match status" value="1"/>
</dbReference>
<feature type="modified residue" description="4-aspartylphosphate" evidence="4">
    <location>
        <position position="495"/>
    </location>
</feature>
<dbReference type="EC" id="2.7.13.3" evidence="2"/>
<evidence type="ECO:0000313" key="9">
    <source>
        <dbReference type="Proteomes" id="UP000005824"/>
    </source>
</evidence>
<evidence type="ECO:0000259" key="7">
    <source>
        <dbReference type="PROSITE" id="PS50110"/>
    </source>
</evidence>
<dbReference type="eggNOG" id="COG0784">
    <property type="taxonomic scope" value="Bacteria"/>
</dbReference>
<feature type="modified residue" description="4-aspartylphosphate" evidence="4">
    <location>
        <position position="59"/>
    </location>
</feature>
<dbReference type="InterPro" id="IPR003661">
    <property type="entry name" value="HisK_dim/P_dom"/>
</dbReference>
<dbReference type="PANTHER" id="PTHR43547:SF2">
    <property type="entry name" value="HYBRID SIGNAL TRANSDUCTION HISTIDINE KINASE C"/>
    <property type="match status" value="1"/>
</dbReference>
<dbReference type="InterPro" id="IPR001789">
    <property type="entry name" value="Sig_transdc_resp-reg_receiver"/>
</dbReference>
<protein>
    <recommendedName>
        <fullName evidence="2">histidine kinase</fullName>
        <ecNumber evidence="2">2.7.13.3</ecNumber>
    </recommendedName>
</protein>
<dbReference type="InterPro" id="IPR005467">
    <property type="entry name" value="His_kinase_dom"/>
</dbReference>
<dbReference type="Gene3D" id="3.40.50.2300">
    <property type="match status" value="2"/>
</dbReference>
<keyword evidence="3 4" id="KW-0597">Phosphoprotein</keyword>
<dbReference type="eggNOG" id="COG2204">
    <property type="taxonomic scope" value="Bacteria"/>
</dbReference>
<dbReference type="PROSITE" id="PS50110">
    <property type="entry name" value="RESPONSE_REGULATORY"/>
    <property type="match status" value="2"/>
</dbReference>
<dbReference type="RefSeq" id="WP_006983548.1">
    <property type="nucleotide sequence ID" value="NZ_ABVL01000037.1"/>
</dbReference>
<feature type="domain" description="Response regulatory" evidence="7">
    <location>
        <begin position="446"/>
        <end position="560"/>
    </location>
</feature>
<keyword evidence="9" id="KW-1185">Reference proteome</keyword>
<dbReference type="Pfam" id="PF02518">
    <property type="entry name" value="HATPase_c"/>
    <property type="match status" value="1"/>
</dbReference>
<dbReference type="CDD" id="cd00082">
    <property type="entry name" value="HisKA"/>
    <property type="match status" value="1"/>
</dbReference>
<reference evidence="8 9" key="1">
    <citation type="journal article" date="2011" name="J. Bacteriol.">
        <title>Genome sequence of Chthoniobacter flavus Ellin428, an aerobic heterotrophic soil bacterium.</title>
        <authorList>
            <person name="Kant R."/>
            <person name="van Passel M.W."/>
            <person name="Palva A."/>
            <person name="Lucas S."/>
            <person name="Lapidus A."/>
            <person name="Glavina Del Rio T."/>
            <person name="Dalin E."/>
            <person name="Tice H."/>
            <person name="Bruce D."/>
            <person name="Goodwin L."/>
            <person name="Pitluck S."/>
            <person name="Larimer F.W."/>
            <person name="Land M.L."/>
            <person name="Hauser L."/>
            <person name="Sangwan P."/>
            <person name="de Vos W.M."/>
            <person name="Janssen P.H."/>
            <person name="Smidt H."/>
        </authorList>
    </citation>
    <scope>NUCLEOTIDE SEQUENCE [LARGE SCALE GENOMIC DNA]</scope>
    <source>
        <strain evidence="8 9">Ellin428</strain>
    </source>
</reference>
<dbReference type="SMART" id="SM00448">
    <property type="entry name" value="REC"/>
    <property type="match status" value="2"/>
</dbReference>
<dbReference type="InterPro" id="IPR004358">
    <property type="entry name" value="Sig_transdc_His_kin-like_C"/>
</dbReference>
<feature type="domain" description="Histidine kinase" evidence="6">
    <location>
        <begin position="209"/>
        <end position="427"/>
    </location>
</feature>
<evidence type="ECO:0000256" key="4">
    <source>
        <dbReference type="PROSITE-ProRule" id="PRU00169"/>
    </source>
</evidence>
<evidence type="ECO:0000256" key="3">
    <source>
        <dbReference type="ARBA" id="ARBA00022553"/>
    </source>
</evidence>
<dbReference type="InParanoid" id="B4DBD9"/>